<feature type="active site" description="Proton donor" evidence="7">
    <location>
        <position position="461"/>
    </location>
</feature>
<evidence type="ECO:0000256" key="3">
    <source>
        <dbReference type="ARBA" id="ARBA00022435"/>
    </source>
</evidence>
<dbReference type="NCBIfam" id="TIGR01344">
    <property type="entry name" value="malate_syn_A"/>
    <property type="match status" value="1"/>
</dbReference>
<dbReference type="InterPro" id="IPR011076">
    <property type="entry name" value="Malate_synth_sf"/>
</dbReference>
<dbReference type="InterPro" id="IPR044856">
    <property type="entry name" value="Malate_synth_C_sf"/>
</dbReference>
<dbReference type="PANTHER" id="PTHR42902:SF1">
    <property type="entry name" value="MALATE SYNTHASE 1-RELATED"/>
    <property type="match status" value="1"/>
</dbReference>
<comment type="caution">
    <text evidence="11">The sequence shown here is derived from an EMBL/GenBank/DDBJ whole genome shotgun (WGS) entry which is preliminary data.</text>
</comment>
<evidence type="ECO:0000256" key="7">
    <source>
        <dbReference type="PIRSR" id="PIRSR001363-1"/>
    </source>
</evidence>
<dbReference type="InterPro" id="IPR001465">
    <property type="entry name" value="Malate_synthase_TIM"/>
</dbReference>
<feature type="active site" description="Proton acceptor" evidence="7">
    <location>
        <position position="181"/>
    </location>
</feature>
<accession>A0A5N0T8S9</accession>
<evidence type="ECO:0000256" key="4">
    <source>
        <dbReference type="ARBA" id="ARBA00022532"/>
    </source>
</evidence>
<evidence type="ECO:0000256" key="6">
    <source>
        <dbReference type="ARBA" id="ARBA00047918"/>
    </source>
</evidence>
<evidence type="ECO:0000259" key="8">
    <source>
        <dbReference type="Pfam" id="PF01274"/>
    </source>
</evidence>
<evidence type="ECO:0000256" key="5">
    <source>
        <dbReference type="ARBA" id="ARBA00022679"/>
    </source>
</evidence>
<dbReference type="GO" id="GO:0005737">
    <property type="term" value="C:cytoplasm"/>
    <property type="evidence" value="ECO:0007669"/>
    <property type="project" value="TreeGrafter"/>
</dbReference>
<gene>
    <name evidence="11" type="primary">aceB</name>
    <name evidence="11" type="ORF">F3N42_08485</name>
</gene>
<dbReference type="RefSeq" id="WP_150864000.1">
    <property type="nucleotide sequence ID" value="NZ_VYXP01000005.1"/>
</dbReference>
<dbReference type="Proteomes" id="UP000325372">
    <property type="component" value="Unassembled WGS sequence"/>
</dbReference>
<dbReference type="Pfam" id="PF20659">
    <property type="entry name" value="MS_C"/>
    <property type="match status" value="1"/>
</dbReference>
<feature type="domain" description="Malate synthase C-terminal" evidence="10">
    <location>
        <begin position="426"/>
        <end position="544"/>
    </location>
</feature>
<dbReference type="Gene3D" id="3.20.20.360">
    <property type="entry name" value="Malate synthase, domain 3"/>
    <property type="match status" value="1"/>
</dbReference>
<sequence length="546" mass="61354">MSLATHEFEALQSPRAELEPVRDETLELLRAPTPDQQRILTPEALAFVGELVERFTPDLKRLLAERERRQARYDDGELPGFAPATALVRENDWSVAAIPEEVLDRRTEITGPVTRKMVVNALNSGAQVYMADFEDSTAPTWINIVAGQVNLFDAIRREIDFTSAEGKHYALNDETAVLMVRPRGLHLPERHLRFRGRPVPAALVDFGLYLFHNHGELARRGSRPYFYLPKLQHHTEAEWWNDVISFSERRLGLKPATIRVTILVETLPAVFQMHEILHALRDRALGLNCGRWDYIFSWIKTLRKHPDHVLPDRDAVSMTTPFLRAYSQLLIDTCHRRGAFAMGGMAAQVPIREDEQANAEALARVSADKQREAADGHDGTWVAHPALEPLAREAFDAVIHGDNQLGWRPAIEPISEAMLLAPCSGEITEAGVRRNVDVAVRYLAAWLRGNGCVAIHHLMEDAATAEIARAQLWQWAHHGVTLSNGRAVDHDWLDECFDDARRLLCADANILDIQAINCATALLKGMTRSYELGDFLTLPAYAQLGD</sequence>
<dbReference type="Gene3D" id="1.20.1220.12">
    <property type="entry name" value="Malate synthase, domain III"/>
    <property type="match status" value="1"/>
</dbReference>
<dbReference type="EMBL" id="VYXP01000005">
    <property type="protein sequence ID" value="KAA9131350.1"/>
    <property type="molecule type" value="Genomic_DNA"/>
</dbReference>
<keyword evidence="12" id="KW-1185">Reference proteome</keyword>
<dbReference type="GO" id="GO:0006099">
    <property type="term" value="P:tricarboxylic acid cycle"/>
    <property type="evidence" value="ECO:0007669"/>
    <property type="project" value="UniProtKB-KW"/>
</dbReference>
<proteinExistence type="inferred from homology"/>
<reference evidence="11 12" key="1">
    <citation type="submission" date="2019-09" db="EMBL/GenBank/DDBJ databases">
        <title>Wenzhouxiangella sp. Genome sequencing and assembly.</title>
        <authorList>
            <person name="Zhang R."/>
        </authorList>
    </citation>
    <scope>NUCLEOTIDE SEQUENCE [LARGE SCALE GENOMIC DNA]</scope>
    <source>
        <strain evidence="11 12">W260</strain>
    </source>
</reference>
<feature type="domain" description="Malate synthase N-terminal" evidence="9">
    <location>
        <begin position="34"/>
        <end position="86"/>
    </location>
</feature>
<protein>
    <recommendedName>
        <fullName evidence="2">malate synthase</fullName>
        <ecNumber evidence="2">2.3.3.9</ecNumber>
    </recommendedName>
</protein>
<dbReference type="InterPro" id="IPR006252">
    <property type="entry name" value="Malate_synthA"/>
</dbReference>
<evidence type="ECO:0000259" key="10">
    <source>
        <dbReference type="Pfam" id="PF20659"/>
    </source>
</evidence>
<dbReference type="InterPro" id="IPR046363">
    <property type="entry name" value="MS_N_TIM-barrel_dom"/>
</dbReference>
<dbReference type="EC" id="2.3.3.9" evidence="2"/>
<keyword evidence="4" id="KW-0816">Tricarboxylic acid cycle</keyword>
<dbReference type="PIRSF" id="PIRSF001363">
    <property type="entry name" value="Malate_synth"/>
    <property type="match status" value="1"/>
</dbReference>
<name>A0A5N0T8S9_9GAMM</name>
<keyword evidence="5 11" id="KW-0808">Transferase</keyword>
<dbReference type="Pfam" id="PF01274">
    <property type="entry name" value="MS_TIM-barrel"/>
    <property type="match status" value="1"/>
</dbReference>
<evidence type="ECO:0000256" key="2">
    <source>
        <dbReference type="ARBA" id="ARBA00012636"/>
    </source>
</evidence>
<dbReference type="Pfam" id="PF20656">
    <property type="entry name" value="MS_N"/>
    <property type="match status" value="1"/>
</dbReference>
<dbReference type="FunFam" id="1.20.1220.12:FF:000001">
    <property type="entry name" value="Malate synthase"/>
    <property type="match status" value="1"/>
</dbReference>
<evidence type="ECO:0000313" key="12">
    <source>
        <dbReference type="Proteomes" id="UP000325372"/>
    </source>
</evidence>
<comment type="similarity">
    <text evidence="1">Belongs to the malate synthase family.</text>
</comment>
<dbReference type="InterPro" id="IPR048356">
    <property type="entry name" value="MS_N"/>
</dbReference>
<dbReference type="InterPro" id="IPR048355">
    <property type="entry name" value="MS_C"/>
</dbReference>
<feature type="domain" description="Malate synthase TIM barrel" evidence="8">
    <location>
        <begin position="177"/>
        <end position="419"/>
    </location>
</feature>
<dbReference type="GO" id="GO:0004474">
    <property type="term" value="F:malate synthase activity"/>
    <property type="evidence" value="ECO:0007669"/>
    <property type="project" value="UniProtKB-EC"/>
</dbReference>
<dbReference type="PANTHER" id="PTHR42902">
    <property type="entry name" value="MALATE SYNTHASE"/>
    <property type="match status" value="1"/>
</dbReference>
<dbReference type="GO" id="GO:0006097">
    <property type="term" value="P:glyoxylate cycle"/>
    <property type="evidence" value="ECO:0007669"/>
    <property type="project" value="UniProtKB-KW"/>
</dbReference>
<dbReference type="FunFam" id="3.20.20.360:FF:000001">
    <property type="entry name" value="Malate synthase"/>
    <property type="match status" value="1"/>
</dbReference>
<evidence type="ECO:0000313" key="11">
    <source>
        <dbReference type="EMBL" id="KAA9131350.1"/>
    </source>
</evidence>
<organism evidence="11 12">
    <name type="scientific">Marinihelvus fidelis</name>
    <dbReference type="NCBI Taxonomy" id="2613842"/>
    <lineage>
        <taxon>Bacteria</taxon>
        <taxon>Pseudomonadati</taxon>
        <taxon>Pseudomonadota</taxon>
        <taxon>Gammaproteobacteria</taxon>
        <taxon>Chromatiales</taxon>
        <taxon>Wenzhouxiangellaceae</taxon>
        <taxon>Marinihelvus</taxon>
    </lineage>
</organism>
<evidence type="ECO:0000259" key="9">
    <source>
        <dbReference type="Pfam" id="PF20656"/>
    </source>
</evidence>
<dbReference type="AlphaFoldDB" id="A0A5N0T8S9"/>
<keyword evidence="3" id="KW-0329">Glyoxylate bypass</keyword>
<keyword evidence="11" id="KW-0012">Acyltransferase</keyword>
<evidence type="ECO:0000256" key="1">
    <source>
        <dbReference type="ARBA" id="ARBA00006394"/>
    </source>
</evidence>
<dbReference type="SUPFAM" id="SSF51645">
    <property type="entry name" value="Malate synthase G"/>
    <property type="match status" value="1"/>
</dbReference>
<dbReference type="CDD" id="cd00727">
    <property type="entry name" value="malate_synt_A"/>
    <property type="match status" value="1"/>
</dbReference>
<comment type="catalytic activity">
    <reaction evidence="6">
        <text>glyoxylate + acetyl-CoA + H2O = (S)-malate + CoA + H(+)</text>
        <dbReference type="Rhea" id="RHEA:18181"/>
        <dbReference type="ChEBI" id="CHEBI:15377"/>
        <dbReference type="ChEBI" id="CHEBI:15378"/>
        <dbReference type="ChEBI" id="CHEBI:15589"/>
        <dbReference type="ChEBI" id="CHEBI:36655"/>
        <dbReference type="ChEBI" id="CHEBI:57287"/>
        <dbReference type="ChEBI" id="CHEBI:57288"/>
        <dbReference type="EC" id="2.3.3.9"/>
    </reaction>
</comment>